<name>G0IW96_CYCMS</name>
<dbReference type="STRING" id="880070.Cycma_3361"/>
<sequence>MDIKGAFVINNVKITKITSKNAHNREKLIYFSNFVISF</sequence>
<accession>G0IW96</accession>
<organism evidence="1 2">
    <name type="scientific">Cyclobacterium marinum (strain ATCC 25205 / DSM 745 / LMG 13164 / NCIMB 1802)</name>
    <name type="common">Flectobacillus marinus</name>
    <dbReference type="NCBI Taxonomy" id="880070"/>
    <lineage>
        <taxon>Bacteria</taxon>
        <taxon>Pseudomonadati</taxon>
        <taxon>Bacteroidota</taxon>
        <taxon>Cytophagia</taxon>
        <taxon>Cytophagales</taxon>
        <taxon>Cyclobacteriaceae</taxon>
        <taxon>Cyclobacterium</taxon>
    </lineage>
</organism>
<protein>
    <submittedName>
        <fullName evidence="1">Uncharacterized protein</fullName>
    </submittedName>
</protein>
<dbReference type="AlphaFoldDB" id="G0IW96"/>
<dbReference type="HOGENOM" id="CLU_3327076_0_0_10"/>
<proteinExistence type="predicted"/>
<dbReference type="Proteomes" id="UP000001635">
    <property type="component" value="Chromosome"/>
</dbReference>
<evidence type="ECO:0000313" key="2">
    <source>
        <dbReference type="Proteomes" id="UP000001635"/>
    </source>
</evidence>
<evidence type="ECO:0000313" key="1">
    <source>
        <dbReference type="EMBL" id="AEL27084.1"/>
    </source>
</evidence>
<dbReference type="EMBL" id="CP002955">
    <property type="protein sequence ID" value="AEL27084.1"/>
    <property type="molecule type" value="Genomic_DNA"/>
</dbReference>
<gene>
    <name evidence="1" type="ordered locus">Cycma_3361</name>
</gene>
<keyword evidence="2" id="KW-1185">Reference proteome</keyword>
<dbReference type="KEGG" id="cmr:Cycma_3361"/>
<reference evidence="2" key="1">
    <citation type="submission" date="2011-07" db="EMBL/GenBank/DDBJ databases">
        <title>The complete genome of Cyclobacterium marinum DSM 745.</title>
        <authorList>
            <person name="Lucas S."/>
            <person name="Han J."/>
            <person name="Lapidus A."/>
            <person name="Bruce D."/>
            <person name="Goodwin L."/>
            <person name="Pitluck S."/>
            <person name="Peters L."/>
            <person name="Kyrpides N."/>
            <person name="Mavromatis K."/>
            <person name="Ivanova N."/>
            <person name="Ovchinnikova G."/>
            <person name="Chertkov O."/>
            <person name="Detter J.C."/>
            <person name="Tapia R."/>
            <person name="Han C."/>
            <person name="Land M."/>
            <person name="Hauser L."/>
            <person name="Markowitz V."/>
            <person name="Cheng J.-F."/>
            <person name="Hugenholtz P."/>
            <person name="Woyke T."/>
            <person name="Wu D."/>
            <person name="Tindall B."/>
            <person name="Schuetze A."/>
            <person name="Brambilla E."/>
            <person name="Klenk H.-P."/>
            <person name="Eisen J.A."/>
        </authorList>
    </citation>
    <scope>NUCLEOTIDE SEQUENCE [LARGE SCALE GENOMIC DNA]</scope>
    <source>
        <strain evidence="2">ATCC 25205 / DSM 745 / LMG 13164 / NCIMB 1802</strain>
    </source>
</reference>